<feature type="non-terminal residue" evidence="3">
    <location>
        <position position="1"/>
    </location>
</feature>
<dbReference type="InterPro" id="IPR008889">
    <property type="entry name" value="VQ"/>
</dbReference>
<dbReference type="EMBL" id="GDJX01016075">
    <property type="protein sequence ID" value="JAT51861.1"/>
    <property type="molecule type" value="Transcribed_RNA"/>
</dbReference>
<feature type="region of interest" description="Disordered" evidence="1">
    <location>
        <begin position="1"/>
        <end position="34"/>
    </location>
</feature>
<name>A0A1D1YB43_9ARAE</name>
<dbReference type="Pfam" id="PF05678">
    <property type="entry name" value="VQ"/>
    <property type="match status" value="1"/>
</dbReference>
<gene>
    <name evidence="3" type="ORF">g.79388</name>
</gene>
<reference evidence="3" key="1">
    <citation type="submission" date="2015-07" db="EMBL/GenBank/DDBJ databases">
        <title>Transcriptome Assembly of Anthurium amnicola.</title>
        <authorList>
            <person name="Suzuki J."/>
        </authorList>
    </citation>
    <scope>NUCLEOTIDE SEQUENCE</scope>
</reference>
<sequence length="198" mass="20899">LSLSLYPTPTTAAMDSCNSGSMQSSSGGDEEYDSRADSISAFFNTPGTLAALSHHQHQPTRLPTTTSLHHHHPPPPSFFDPLSPYFDAFPRSPLPPSNSNPLLNLDLPSSCTDVLALMGSQPPPPSTTPIHDPVGPGRAIYGTGPLPLSPSPPPLQHPPAPTGAAPPPRSSKKRSRASRRASTTVLTTDTSNFRAMVQ</sequence>
<dbReference type="PANTHER" id="PTHR33179:SF4">
    <property type="entry name" value="VQ MOTIF-CONTAINING PROTEIN"/>
    <property type="match status" value="1"/>
</dbReference>
<evidence type="ECO:0000259" key="2">
    <source>
        <dbReference type="Pfam" id="PF05678"/>
    </source>
</evidence>
<dbReference type="InterPro" id="IPR039609">
    <property type="entry name" value="VQ_15/22"/>
</dbReference>
<feature type="compositionally biased region" description="Polar residues" evidence="1">
    <location>
        <begin position="183"/>
        <end position="198"/>
    </location>
</feature>
<feature type="compositionally biased region" description="Polar residues" evidence="1">
    <location>
        <begin position="1"/>
        <end position="13"/>
    </location>
</feature>
<dbReference type="PANTHER" id="PTHR33179">
    <property type="entry name" value="VQ MOTIF-CONTAINING PROTEIN"/>
    <property type="match status" value="1"/>
</dbReference>
<dbReference type="AlphaFoldDB" id="A0A1D1YB43"/>
<feature type="compositionally biased region" description="Basic residues" evidence="1">
    <location>
        <begin position="170"/>
        <end position="179"/>
    </location>
</feature>
<feature type="region of interest" description="Disordered" evidence="1">
    <location>
        <begin position="54"/>
        <end position="76"/>
    </location>
</feature>
<organism evidence="3">
    <name type="scientific">Anthurium amnicola</name>
    <dbReference type="NCBI Taxonomy" id="1678845"/>
    <lineage>
        <taxon>Eukaryota</taxon>
        <taxon>Viridiplantae</taxon>
        <taxon>Streptophyta</taxon>
        <taxon>Embryophyta</taxon>
        <taxon>Tracheophyta</taxon>
        <taxon>Spermatophyta</taxon>
        <taxon>Magnoliopsida</taxon>
        <taxon>Liliopsida</taxon>
        <taxon>Araceae</taxon>
        <taxon>Pothoideae</taxon>
        <taxon>Potheae</taxon>
        <taxon>Anthurium</taxon>
    </lineage>
</organism>
<feature type="compositionally biased region" description="Pro residues" evidence="1">
    <location>
        <begin position="147"/>
        <end position="169"/>
    </location>
</feature>
<protein>
    <recommendedName>
        <fullName evidence="2">VQ domain-containing protein</fullName>
    </recommendedName>
</protein>
<feature type="compositionally biased region" description="Low complexity" evidence="1">
    <location>
        <begin position="16"/>
        <end position="27"/>
    </location>
</feature>
<feature type="non-terminal residue" evidence="3">
    <location>
        <position position="198"/>
    </location>
</feature>
<accession>A0A1D1YB43</accession>
<proteinExistence type="predicted"/>
<feature type="domain" description="VQ" evidence="2">
    <location>
        <begin position="180"/>
        <end position="198"/>
    </location>
</feature>
<evidence type="ECO:0000313" key="3">
    <source>
        <dbReference type="EMBL" id="JAT51861.1"/>
    </source>
</evidence>
<evidence type="ECO:0000256" key="1">
    <source>
        <dbReference type="SAM" id="MobiDB-lite"/>
    </source>
</evidence>
<feature type="region of interest" description="Disordered" evidence="1">
    <location>
        <begin position="119"/>
        <end position="198"/>
    </location>
</feature>